<dbReference type="PANTHER" id="PTHR31004:SF4">
    <property type="entry name" value="TRANSMEMBRANE PROTEIN 79"/>
    <property type="match status" value="1"/>
</dbReference>
<feature type="compositionally biased region" description="Polar residues" evidence="5">
    <location>
        <begin position="20"/>
        <end position="29"/>
    </location>
</feature>
<evidence type="ECO:0000256" key="3">
    <source>
        <dbReference type="ARBA" id="ARBA00022989"/>
    </source>
</evidence>
<evidence type="ECO:0000256" key="4">
    <source>
        <dbReference type="ARBA" id="ARBA00023136"/>
    </source>
</evidence>
<dbReference type="InterPro" id="IPR001129">
    <property type="entry name" value="Membr-assoc_MAPEG"/>
</dbReference>
<dbReference type="PANTHER" id="PTHR31004">
    <property type="entry name" value="TRANSMEMBRANE PROTEIN 79"/>
    <property type="match status" value="1"/>
</dbReference>
<dbReference type="GO" id="GO:0005765">
    <property type="term" value="C:lysosomal membrane"/>
    <property type="evidence" value="ECO:0007669"/>
    <property type="project" value="TreeGrafter"/>
</dbReference>
<gene>
    <name evidence="7" type="primary">LOC115250403</name>
</gene>
<dbReference type="SUPFAM" id="SSF161084">
    <property type="entry name" value="MAPEG domain-like"/>
    <property type="match status" value="1"/>
</dbReference>
<evidence type="ECO:0000256" key="1">
    <source>
        <dbReference type="ARBA" id="ARBA00004370"/>
    </source>
</evidence>
<protein>
    <submittedName>
        <fullName evidence="7">Transmembrane protein 79b</fullName>
    </submittedName>
</protein>
<keyword evidence="4 6" id="KW-0472">Membrane</keyword>
<keyword evidence="8" id="KW-1185">Reference proteome</keyword>
<dbReference type="HOGENOM" id="CLU_062246_0_0_1"/>
<evidence type="ECO:0000313" key="7">
    <source>
        <dbReference type="Ensembl" id="ENSTRUP00000009559.3"/>
    </source>
</evidence>
<dbReference type="AlphaFoldDB" id="H2SAY1"/>
<feature type="transmembrane region" description="Helical" evidence="6">
    <location>
        <begin position="288"/>
        <end position="309"/>
    </location>
</feature>
<feature type="region of interest" description="Disordered" evidence="5">
    <location>
        <begin position="1"/>
        <end position="86"/>
    </location>
</feature>
<name>H2SAY1_TAKRU</name>
<dbReference type="Ensembl" id="ENSTRUT00000009614.3">
    <property type="protein sequence ID" value="ENSTRUP00000009559.3"/>
    <property type="gene ID" value="ENSTRUG00000004032.3"/>
</dbReference>
<accession>H2SAY1</accession>
<evidence type="ECO:0000313" key="8">
    <source>
        <dbReference type="Proteomes" id="UP000005226"/>
    </source>
</evidence>
<dbReference type="Pfam" id="PF01124">
    <property type="entry name" value="MAPEG"/>
    <property type="match status" value="1"/>
</dbReference>
<evidence type="ECO:0000256" key="2">
    <source>
        <dbReference type="ARBA" id="ARBA00022692"/>
    </source>
</evidence>
<dbReference type="InterPro" id="IPR023352">
    <property type="entry name" value="MAPEG-like_dom_sf"/>
</dbReference>
<sequence length="338" mass="37248">MGDDGTEPSTLRWPGDLRTNVATDGQASVETDKDDRTSVQSDVISCTESEREPIVRSERRGGGAREQAETGVGTDQDSKEEEPLENQLPEKAAQVFAPALTIPHSSPALTRESQELWEMESQKSPLAGNCMDGVMMFVFLKVGVSLMSAAMFFPFLVWGGYVFLPFDAPLLDGAPLRLVYTLRCSVFSVTPIILGWLVLGACRLKYGVIRPLFDDVVENAGTQEVSIHRRFLSDSSSLFLIYFLQLVILAMYLSQEQLKLVPLLTIIFALGRVVYWVAAAFGSSVRGFGFGLSFLPSIAMMVANFYFVFTVEATGSIFSHLSPLESLNPPDGKQRFWG</sequence>
<feature type="transmembrane region" description="Helical" evidence="6">
    <location>
        <begin position="237"/>
        <end position="254"/>
    </location>
</feature>
<keyword evidence="2 6" id="KW-0812">Transmembrane</keyword>
<reference evidence="7 8" key="1">
    <citation type="journal article" date="2011" name="Genome Biol. Evol.">
        <title>Integration of the genetic map and genome assembly of fugu facilitates insights into distinct features of genome evolution in teleosts and mammals.</title>
        <authorList>
            <person name="Kai W."/>
            <person name="Kikuchi K."/>
            <person name="Tohari S."/>
            <person name="Chew A.K."/>
            <person name="Tay A."/>
            <person name="Fujiwara A."/>
            <person name="Hosoya S."/>
            <person name="Suetake H."/>
            <person name="Naruse K."/>
            <person name="Brenner S."/>
            <person name="Suzuki Y."/>
            <person name="Venkatesh B."/>
        </authorList>
    </citation>
    <scope>NUCLEOTIDE SEQUENCE [LARGE SCALE GENOMIC DNA]</scope>
</reference>
<dbReference type="OMA" id="DYNQHGY"/>
<dbReference type="GeneTree" id="ENSGT00390000002390"/>
<dbReference type="GO" id="GO:0045055">
    <property type="term" value="P:regulated exocytosis"/>
    <property type="evidence" value="ECO:0007669"/>
    <property type="project" value="TreeGrafter"/>
</dbReference>
<comment type="subcellular location">
    <subcellularLocation>
        <location evidence="1">Membrane</location>
    </subcellularLocation>
</comment>
<feature type="transmembrane region" description="Helical" evidence="6">
    <location>
        <begin position="260"/>
        <end position="281"/>
    </location>
</feature>
<feature type="compositionally biased region" description="Basic and acidic residues" evidence="5">
    <location>
        <begin position="48"/>
        <end position="68"/>
    </location>
</feature>
<dbReference type="InParanoid" id="H2SAY1"/>
<dbReference type="eggNOG" id="ENOG502QVUB">
    <property type="taxonomic scope" value="Eukaryota"/>
</dbReference>
<reference evidence="7" key="3">
    <citation type="submission" date="2025-09" db="UniProtKB">
        <authorList>
            <consortium name="Ensembl"/>
        </authorList>
    </citation>
    <scope>IDENTIFICATION</scope>
</reference>
<organism evidence="7 8">
    <name type="scientific">Takifugu rubripes</name>
    <name type="common">Japanese pufferfish</name>
    <name type="synonym">Fugu rubripes</name>
    <dbReference type="NCBI Taxonomy" id="31033"/>
    <lineage>
        <taxon>Eukaryota</taxon>
        <taxon>Metazoa</taxon>
        <taxon>Chordata</taxon>
        <taxon>Craniata</taxon>
        <taxon>Vertebrata</taxon>
        <taxon>Euteleostomi</taxon>
        <taxon>Actinopterygii</taxon>
        <taxon>Neopterygii</taxon>
        <taxon>Teleostei</taxon>
        <taxon>Neoteleostei</taxon>
        <taxon>Acanthomorphata</taxon>
        <taxon>Eupercaria</taxon>
        <taxon>Tetraodontiformes</taxon>
        <taxon>Tetradontoidea</taxon>
        <taxon>Tetraodontidae</taxon>
        <taxon>Takifugu</taxon>
    </lineage>
</organism>
<dbReference type="Proteomes" id="UP000005226">
    <property type="component" value="Chromosome 7"/>
</dbReference>
<reference evidence="7" key="2">
    <citation type="submission" date="2025-08" db="UniProtKB">
        <authorList>
            <consortium name="Ensembl"/>
        </authorList>
    </citation>
    <scope>IDENTIFICATION</scope>
</reference>
<evidence type="ECO:0000256" key="5">
    <source>
        <dbReference type="SAM" id="MobiDB-lite"/>
    </source>
</evidence>
<keyword evidence="3 6" id="KW-1133">Transmembrane helix</keyword>
<evidence type="ECO:0000256" key="6">
    <source>
        <dbReference type="SAM" id="Phobius"/>
    </source>
</evidence>
<dbReference type="GO" id="GO:0032588">
    <property type="term" value="C:trans-Golgi network membrane"/>
    <property type="evidence" value="ECO:0007669"/>
    <property type="project" value="TreeGrafter"/>
</dbReference>
<feature type="transmembrane region" description="Helical" evidence="6">
    <location>
        <begin position="133"/>
        <end position="158"/>
    </location>
</feature>
<feature type="compositionally biased region" description="Polar residues" evidence="5">
    <location>
        <begin position="38"/>
        <end position="47"/>
    </location>
</feature>
<feature type="transmembrane region" description="Helical" evidence="6">
    <location>
        <begin position="178"/>
        <end position="202"/>
    </location>
</feature>
<proteinExistence type="predicted"/>